<dbReference type="Proteomes" id="UP000479000">
    <property type="component" value="Unassembled WGS sequence"/>
</dbReference>
<evidence type="ECO:0000313" key="1">
    <source>
        <dbReference type="EMBL" id="CAB0018353.1"/>
    </source>
</evidence>
<gene>
    <name evidence="1" type="ORF">NTEN_LOCUS22262</name>
</gene>
<accession>A0A6H5HPT8</accession>
<evidence type="ECO:0008006" key="3">
    <source>
        <dbReference type="Google" id="ProtNLM"/>
    </source>
</evidence>
<organism evidence="1 2">
    <name type="scientific">Nesidiocoris tenuis</name>
    <dbReference type="NCBI Taxonomy" id="355587"/>
    <lineage>
        <taxon>Eukaryota</taxon>
        <taxon>Metazoa</taxon>
        <taxon>Ecdysozoa</taxon>
        <taxon>Arthropoda</taxon>
        <taxon>Hexapoda</taxon>
        <taxon>Insecta</taxon>
        <taxon>Pterygota</taxon>
        <taxon>Neoptera</taxon>
        <taxon>Paraneoptera</taxon>
        <taxon>Hemiptera</taxon>
        <taxon>Heteroptera</taxon>
        <taxon>Panheteroptera</taxon>
        <taxon>Cimicomorpha</taxon>
        <taxon>Miridae</taxon>
        <taxon>Dicyphina</taxon>
        <taxon>Nesidiocoris</taxon>
    </lineage>
</organism>
<name>A0A6H5HPT8_9HEMI</name>
<dbReference type="EMBL" id="CADCXU010032693">
    <property type="protein sequence ID" value="CAB0018353.1"/>
    <property type="molecule type" value="Genomic_DNA"/>
</dbReference>
<keyword evidence="2" id="KW-1185">Reference proteome</keyword>
<reference evidence="1 2" key="1">
    <citation type="submission" date="2020-02" db="EMBL/GenBank/DDBJ databases">
        <authorList>
            <person name="Ferguson B K."/>
        </authorList>
    </citation>
    <scope>NUCLEOTIDE SEQUENCE [LARGE SCALE GENOMIC DNA]</scope>
</reference>
<protein>
    <recommendedName>
        <fullName evidence="3">Ig-like domain-containing protein</fullName>
    </recommendedName>
</protein>
<evidence type="ECO:0000313" key="2">
    <source>
        <dbReference type="Proteomes" id="UP000479000"/>
    </source>
</evidence>
<dbReference type="OrthoDB" id="6431884at2759"/>
<proteinExistence type="predicted"/>
<sequence length="92" mass="10727">MRFAADGVRRTAYGVRRTAYGVRRTAYGVRRTDKKFLLQIRVLKPLKLPYEVVWAERDGIAELPCDVRPARTGDRVIMVLWFKESNGIPLYR</sequence>
<dbReference type="AlphaFoldDB" id="A0A6H5HPT8"/>